<gene>
    <name evidence="1" type="ORF">I7I53_07203</name>
</gene>
<organism evidence="1 2">
    <name type="scientific">Ajellomyces capsulatus (strain H88)</name>
    <name type="common">Darling's disease fungus</name>
    <name type="synonym">Histoplasma capsulatum</name>
    <dbReference type="NCBI Taxonomy" id="544711"/>
    <lineage>
        <taxon>Eukaryota</taxon>
        <taxon>Fungi</taxon>
        <taxon>Dikarya</taxon>
        <taxon>Ascomycota</taxon>
        <taxon>Pezizomycotina</taxon>
        <taxon>Eurotiomycetes</taxon>
        <taxon>Eurotiomycetidae</taxon>
        <taxon>Onygenales</taxon>
        <taxon>Ajellomycetaceae</taxon>
        <taxon>Histoplasma</taxon>
    </lineage>
</organism>
<dbReference type="GO" id="GO:0016740">
    <property type="term" value="F:transferase activity"/>
    <property type="evidence" value="ECO:0007669"/>
    <property type="project" value="UniProtKB-KW"/>
</dbReference>
<dbReference type="EMBL" id="CP069103">
    <property type="protein sequence ID" value="QSS51779.1"/>
    <property type="molecule type" value="Genomic_DNA"/>
</dbReference>
<name>A0A8A1LCK4_AJEC8</name>
<dbReference type="VEuPathDB" id="FungiDB:I7I53_07203"/>
<sequence>MLISCRELRLGRGRRLERGVLLRRMYRLSMLLRGTQQEFSAGSRHQWQECLRIPPRIADIV</sequence>
<accession>A0A8A1LCK4</accession>
<protein>
    <submittedName>
        <fullName evidence="1">Acetyltransferase</fullName>
    </submittedName>
</protein>
<reference evidence="1" key="1">
    <citation type="submission" date="2021-01" db="EMBL/GenBank/DDBJ databases">
        <title>Chromosome-level genome assembly of a human fungal pathogen reveals clustering of transcriptionally co-regulated genes.</title>
        <authorList>
            <person name="Voorhies M."/>
            <person name="Cohen S."/>
            <person name="Shea T.P."/>
            <person name="Petrus S."/>
            <person name="Munoz J.F."/>
            <person name="Poplawski S."/>
            <person name="Goldman W.E."/>
            <person name="Michael T."/>
            <person name="Cuomo C.A."/>
            <person name="Sil A."/>
            <person name="Beyhan S."/>
        </authorList>
    </citation>
    <scope>NUCLEOTIDE SEQUENCE</scope>
    <source>
        <strain evidence="1">H88</strain>
    </source>
</reference>
<proteinExistence type="predicted"/>
<evidence type="ECO:0000313" key="2">
    <source>
        <dbReference type="Proteomes" id="UP000663419"/>
    </source>
</evidence>
<dbReference type="AlphaFoldDB" id="A0A8A1LCK4"/>
<keyword evidence="1" id="KW-0808">Transferase</keyword>
<evidence type="ECO:0000313" key="1">
    <source>
        <dbReference type="EMBL" id="QSS51779.1"/>
    </source>
</evidence>
<dbReference type="Proteomes" id="UP000663419">
    <property type="component" value="Chromosome 2"/>
</dbReference>